<dbReference type="GO" id="GO:0034974">
    <property type="term" value="C:Swi5-Swi2 complex"/>
    <property type="evidence" value="ECO:0007669"/>
    <property type="project" value="TreeGrafter"/>
</dbReference>
<accession>A0A0C3BS55</accession>
<dbReference type="PANTHER" id="PTHR28529">
    <property type="entry name" value="DNA REPAIR PROTEIN SWI5 HOMOLOG"/>
    <property type="match status" value="1"/>
</dbReference>
<dbReference type="PANTHER" id="PTHR28529:SF2">
    <property type="entry name" value="DNA REPAIR PROTEIN SWI5 HOMOLOG"/>
    <property type="match status" value="1"/>
</dbReference>
<dbReference type="GO" id="GO:0010772">
    <property type="term" value="P:meiotic DNA recombinase assembly involved in reciprocal meiotic recombination"/>
    <property type="evidence" value="ECO:0007669"/>
    <property type="project" value="TreeGrafter"/>
</dbReference>
<evidence type="ECO:0000256" key="1">
    <source>
        <dbReference type="ARBA" id="ARBA00008060"/>
    </source>
</evidence>
<dbReference type="Gene3D" id="1.20.5.170">
    <property type="match status" value="1"/>
</dbReference>
<comment type="similarity">
    <text evidence="1">Belongs to the SWI5/SAE3 family.</text>
</comment>
<gene>
    <name evidence="5" type="ORF">M408DRAFT_19156</name>
</gene>
<dbReference type="OrthoDB" id="255837at2759"/>
<proteinExistence type="inferred from homology"/>
<dbReference type="EMBL" id="KN824277">
    <property type="protein sequence ID" value="KIM34216.1"/>
    <property type="molecule type" value="Genomic_DNA"/>
</dbReference>
<keyword evidence="6" id="KW-1185">Reference proteome</keyword>
<sequence>MSSPAENSDSNRDLNETEREIQLLQEKLGNEDPEKVVKRHIKLLHEYNESKDAAQALMGKLAVIHGVSVRHMHEKFGLSNED</sequence>
<dbReference type="STRING" id="933852.A0A0C3BS55"/>
<evidence type="ECO:0000256" key="4">
    <source>
        <dbReference type="SAM" id="MobiDB-lite"/>
    </source>
</evidence>
<evidence type="ECO:0000256" key="3">
    <source>
        <dbReference type="ARBA" id="ARBA00023204"/>
    </source>
</evidence>
<dbReference type="InterPro" id="IPR010760">
    <property type="entry name" value="DNA-repair_Swi5"/>
</dbReference>
<evidence type="ECO:0000313" key="6">
    <source>
        <dbReference type="Proteomes" id="UP000054097"/>
    </source>
</evidence>
<feature type="region of interest" description="Disordered" evidence="4">
    <location>
        <begin position="1"/>
        <end position="30"/>
    </location>
</feature>
<evidence type="ECO:0000256" key="2">
    <source>
        <dbReference type="ARBA" id="ARBA00022763"/>
    </source>
</evidence>
<organism evidence="5 6">
    <name type="scientific">Serendipita vermifera MAFF 305830</name>
    <dbReference type="NCBI Taxonomy" id="933852"/>
    <lineage>
        <taxon>Eukaryota</taxon>
        <taxon>Fungi</taxon>
        <taxon>Dikarya</taxon>
        <taxon>Basidiomycota</taxon>
        <taxon>Agaricomycotina</taxon>
        <taxon>Agaricomycetes</taxon>
        <taxon>Sebacinales</taxon>
        <taxon>Serendipitaceae</taxon>
        <taxon>Serendipita</taxon>
    </lineage>
</organism>
<keyword evidence="2" id="KW-0227">DNA damage</keyword>
<dbReference type="AlphaFoldDB" id="A0A0C3BS55"/>
<evidence type="ECO:0008006" key="7">
    <source>
        <dbReference type="Google" id="ProtNLM"/>
    </source>
</evidence>
<reference evidence="6" key="2">
    <citation type="submission" date="2015-01" db="EMBL/GenBank/DDBJ databases">
        <title>Evolutionary Origins and Diversification of the Mycorrhizal Mutualists.</title>
        <authorList>
            <consortium name="DOE Joint Genome Institute"/>
            <consortium name="Mycorrhizal Genomics Consortium"/>
            <person name="Kohler A."/>
            <person name="Kuo A."/>
            <person name="Nagy L.G."/>
            <person name="Floudas D."/>
            <person name="Copeland A."/>
            <person name="Barry K.W."/>
            <person name="Cichocki N."/>
            <person name="Veneault-Fourrey C."/>
            <person name="LaButti K."/>
            <person name="Lindquist E.A."/>
            <person name="Lipzen A."/>
            <person name="Lundell T."/>
            <person name="Morin E."/>
            <person name="Murat C."/>
            <person name="Riley R."/>
            <person name="Ohm R."/>
            <person name="Sun H."/>
            <person name="Tunlid A."/>
            <person name="Henrissat B."/>
            <person name="Grigoriev I.V."/>
            <person name="Hibbett D.S."/>
            <person name="Martin F."/>
        </authorList>
    </citation>
    <scope>NUCLEOTIDE SEQUENCE [LARGE SCALE GENOMIC DNA]</scope>
    <source>
        <strain evidence="6">MAFF 305830</strain>
    </source>
</reference>
<feature type="compositionally biased region" description="Basic and acidic residues" evidence="4">
    <location>
        <begin position="9"/>
        <end position="21"/>
    </location>
</feature>
<reference evidence="5 6" key="1">
    <citation type="submission" date="2014-04" db="EMBL/GenBank/DDBJ databases">
        <authorList>
            <consortium name="DOE Joint Genome Institute"/>
            <person name="Kuo A."/>
            <person name="Zuccaro A."/>
            <person name="Kohler A."/>
            <person name="Nagy L.G."/>
            <person name="Floudas D."/>
            <person name="Copeland A."/>
            <person name="Barry K.W."/>
            <person name="Cichocki N."/>
            <person name="Veneault-Fourrey C."/>
            <person name="LaButti K."/>
            <person name="Lindquist E.A."/>
            <person name="Lipzen A."/>
            <person name="Lundell T."/>
            <person name="Morin E."/>
            <person name="Murat C."/>
            <person name="Sun H."/>
            <person name="Tunlid A."/>
            <person name="Henrissat B."/>
            <person name="Grigoriev I.V."/>
            <person name="Hibbett D.S."/>
            <person name="Martin F."/>
            <person name="Nordberg H.P."/>
            <person name="Cantor M.N."/>
            <person name="Hua S.X."/>
        </authorList>
    </citation>
    <scope>NUCLEOTIDE SEQUENCE [LARGE SCALE GENOMIC DNA]</scope>
    <source>
        <strain evidence="5 6">MAFF 305830</strain>
    </source>
</reference>
<dbReference type="Proteomes" id="UP000054097">
    <property type="component" value="Unassembled WGS sequence"/>
</dbReference>
<dbReference type="GO" id="GO:0000709">
    <property type="term" value="P:meiotic joint molecule formation"/>
    <property type="evidence" value="ECO:0007669"/>
    <property type="project" value="TreeGrafter"/>
</dbReference>
<dbReference type="Pfam" id="PF07061">
    <property type="entry name" value="Swi5"/>
    <property type="match status" value="1"/>
</dbReference>
<keyword evidence="3" id="KW-0234">DNA repair</keyword>
<name>A0A0C3BS55_SERVB</name>
<evidence type="ECO:0000313" key="5">
    <source>
        <dbReference type="EMBL" id="KIM34216.1"/>
    </source>
</evidence>
<dbReference type="GO" id="GO:0032798">
    <property type="term" value="C:Swi5-Sfr1 complex"/>
    <property type="evidence" value="ECO:0007669"/>
    <property type="project" value="TreeGrafter"/>
</dbReference>
<dbReference type="HOGENOM" id="CLU_106110_4_0_1"/>
<protein>
    <recommendedName>
        <fullName evidence="7">DNA repair protein SWI5 homolog</fullName>
    </recommendedName>
</protein>